<proteinExistence type="predicted"/>
<evidence type="ECO:0000313" key="1">
    <source>
        <dbReference type="EMBL" id="TYC18036.1"/>
    </source>
</evidence>
<gene>
    <name evidence="1" type="ORF">ES677_01265</name>
</gene>
<name>A0ABY3MEJ8_9FLAO</name>
<dbReference type="RefSeq" id="WP_148380188.1">
    <property type="nucleotide sequence ID" value="NZ_VSKN01000001.1"/>
</dbReference>
<dbReference type="Proteomes" id="UP000323621">
    <property type="component" value="Unassembled WGS sequence"/>
</dbReference>
<protein>
    <submittedName>
        <fullName evidence="1">Uncharacterized protein</fullName>
    </submittedName>
</protein>
<evidence type="ECO:0000313" key="2">
    <source>
        <dbReference type="Proteomes" id="UP000323621"/>
    </source>
</evidence>
<sequence length="313" mass="37331">MDYREVYFKYEKETAKEMKQHIVSIFKAKDPRIVYTKIEEEISNGYYSKKIEDYRTYLETKEPEVWNAFLKGYEDYNNYPHIEFFNTVMELEIEGLIVNYEKEKKQKLFEAICKHHIIRKNIGWFRVHRSYFELVRDTKMYENIDFLNIEGRTLNTTKEFYEMYKVKHPDSEIESGGMVITLDDSNLKQSKKVTSQKPSDGNPFTDEEKLILRGVFFRVINKEFKYSERDQMRISLHNFNKMISILGSLEDEIELTGKSNSSSKQYSTSLKIYDQYSDRTRSDKIDVIISKFKVFNISVINSALKTYKHTGKI</sequence>
<keyword evidence="2" id="KW-1185">Reference proteome</keyword>
<dbReference type="EMBL" id="VSKN01000001">
    <property type="protein sequence ID" value="TYC18036.1"/>
    <property type="molecule type" value="Genomic_DNA"/>
</dbReference>
<organism evidence="1 2">
    <name type="scientific">Bizionia gelidisalsuginis</name>
    <dbReference type="NCBI Taxonomy" id="291188"/>
    <lineage>
        <taxon>Bacteria</taxon>
        <taxon>Pseudomonadati</taxon>
        <taxon>Bacteroidota</taxon>
        <taxon>Flavobacteriia</taxon>
        <taxon>Flavobacteriales</taxon>
        <taxon>Flavobacteriaceae</taxon>
        <taxon>Bizionia</taxon>
    </lineage>
</organism>
<accession>A0ABY3MEJ8</accession>
<comment type="caution">
    <text evidence="1">The sequence shown here is derived from an EMBL/GenBank/DDBJ whole genome shotgun (WGS) entry which is preliminary data.</text>
</comment>
<reference evidence="1 2" key="1">
    <citation type="submission" date="2019-08" db="EMBL/GenBank/DDBJ databases">
        <title>Genomes of Antarctic Bizionia species.</title>
        <authorList>
            <person name="Bowman J.P."/>
        </authorList>
    </citation>
    <scope>NUCLEOTIDE SEQUENCE [LARGE SCALE GENOMIC DNA]</scope>
    <source>
        <strain evidence="1 2">IC164</strain>
    </source>
</reference>